<keyword evidence="2" id="KW-1185">Reference proteome</keyword>
<name>A0A9P3GSZ7_9APHY</name>
<proteinExistence type="predicted"/>
<sequence length="173" mass="19586">MSHTPHVDSIIQVDIPNFSIWYRAPPIPPKRDDSLSIRPPMWVRVAIWTAGPGSRGSQNWLVYIEPENRITLGDEVTLVLHETNGIVSTSKVVAIRTMEKYFIEYKLSSKPGHPLLTLSVPVVWTTLPPGPAAWYQLTKHRRCHTYDLIPPALRATFPSAREVELQPVDEAMN</sequence>
<dbReference type="Proteomes" id="UP000703269">
    <property type="component" value="Unassembled WGS sequence"/>
</dbReference>
<reference evidence="1 2" key="1">
    <citation type="submission" date="2021-08" db="EMBL/GenBank/DDBJ databases">
        <title>Draft Genome Sequence of Phanerochaete sordida strain YK-624.</title>
        <authorList>
            <person name="Mori T."/>
            <person name="Dohra H."/>
            <person name="Suzuki T."/>
            <person name="Kawagishi H."/>
            <person name="Hirai H."/>
        </authorList>
    </citation>
    <scope>NUCLEOTIDE SEQUENCE [LARGE SCALE GENOMIC DNA]</scope>
    <source>
        <strain evidence="1 2">YK-624</strain>
    </source>
</reference>
<gene>
    <name evidence="1" type="ORF">PsYK624_170470</name>
</gene>
<dbReference type="EMBL" id="BPQB01000194">
    <property type="protein sequence ID" value="GJF00747.1"/>
    <property type="molecule type" value="Genomic_DNA"/>
</dbReference>
<evidence type="ECO:0000313" key="2">
    <source>
        <dbReference type="Proteomes" id="UP000703269"/>
    </source>
</evidence>
<protein>
    <submittedName>
        <fullName evidence="1">Uncharacterized protein</fullName>
    </submittedName>
</protein>
<evidence type="ECO:0000313" key="1">
    <source>
        <dbReference type="EMBL" id="GJF00747.1"/>
    </source>
</evidence>
<comment type="caution">
    <text evidence="1">The sequence shown here is derived from an EMBL/GenBank/DDBJ whole genome shotgun (WGS) entry which is preliminary data.</text>
</comment>
<accession>A0A9P3GSZ7</accession>
<organism evidence="1 2">
    <name type="scientific">Phanerochaete sordida</name>
    <dbReference type="NCBI Taxonomy" id="48140"/>
    <lineage>
        <taxon>Eukaryota</taxon>
        <taxon>Fungi</taxon>
        <taxon>Dikarya</taxon>
        <taxon>Basidiomycota</taxon>
        <taxon>Agaricomycotina</taxon>
        <taxon>Agaricomycetes</taxon>
        <taxon>Polyporales</taxon>
        <taxon>Phanerochaetaceae</taxon>
        <taxon>Phanerochaete</taxon>
    </lineage>
</organism>
<dbReference type="AlphaFoldDB" id="A0A9P3GSZ7"/>